<dbReference type="GO" id="GO:0042274">
    <property type="term" value="P:ribosomal small subunit biogenesis"/>
    <property type="evidence" value="ECO:0007669"/>
    <property type="project" value="UniProtKB-UniRule"/>
</dbReference>
<feature type="binding site" evidence="10">
    <location>
        <position position="26"/>
    </location>
    <ligand>
        <name>ATP</name>
        <dbReference type="ChEBI" id="CHEBI:30616"/>
    </ligand>
</feature>
<keyword evidence="3 10" id="KW-0690">Ribosome biogenesis</keyword>
<dbReference type="GO" id="GO:0005737">
    <property type="term" value="C:cytoplasm"/>
    <property type="evidence" value="ECO:0007669"/>
    <property type="project" value="UniProtKB-SubCell"/>
</dbReference>
<dbReference type="AlphaFoldDB" id="A0AA89BXZ5"/>
<keyword evidence="4 10" id="KW-0698">rRNA processing</keyword>
<feature type="binding site" evidence="10">
    <location>
        <position position="31"/>
    </location>
    <ligand>
        <name>ATP</name>
        <dbReference type="ChEBI" id="CHEBI:30616"/>
    </ligand>
</feature>
<feature type="binding site" evidence="10">
    <location>
        <position position="28"/>
    </location>
    <ligand>
        <name>ATP</name>
        <dbReference type="ChEBI" id="CHEBI:30616"/>
    </ligand>
</feature>
<dbReference type="GO" id="GO:0006364">
    <property type="term" value="P:rRNA processing"/>
    <property type="evidence" value="ECO:0007669"/>
    <property type="project" value="UniProtKB-KW"/>
</dbReference>
<name>A0AA89BXZ5_PINIB</name>
<sequence>MIGSCLPVILGRKGWIKFEGREGTPGTGKSTLACELAQKTNLKYVNIGEIAKEQELYEGWDDTYQCPVLDEDRVIDELDDVMKDGGNIVDYHSCEFFPERWFDIVFVLRTDNTILYERLENRGYSGKKLEDNIQCEIFQTILEEARDSYKHEIVHELMSNTPEELEDNLEKISTWIQQYSMHSGLVNGQV</sequence>
<comment type="catalytic activity">
    <reaction evidence="10">
        <text>ATP + H2O = ADP + phosphate + H(+)</text>
        <dbReference type="Rhea" id="RHEA:13065"/>
        <dbReference type="ChEBI" id="CHEBI:15377"/>
        <dbReference type="ChEBI" id="CHEBI:15378"/>
        <dbReference type="ChEBI" id="CHEBI:30616"/>
        <dbReference type="ChEBI" id="CHEBI:43474"/>
        <dbReference type="ChEBI" id="CHEBI:456216"/>
    </reaction>
</comment>
<dbReference type="InterPro" id="IPR020618">
    <property type="entry name" value="Adenyl_kinase_AK6"/>
</dbReference>
<comment type="catalytic activity">
    <reaction evidence="1 10">
        <text>AMP + ATP = 2 ADP</text>
        <dbReference type="Rhea" id="RHEA:12973"/>
        <dbReference type="ChEBI" id="CHEBI:30616"/>
        <dbReference type="ChEBI" id="CHEBI:456215"/>
        <dbReference type="ChEBI" id="CHEBI:456216"/>
        <dbReference type="EC" id="2.7.4.3"/>
    </reaction>
</comment>
<organism evidence="11 12">
    <name type="scientific">Pinctada imbricata</name>
    <name type="common">Atlantic pearl-oyster</name>
    <name type="synonym">Pinctada martensii</name>
    <dbReference type="NCBI Taxonomy" id="66713"/>
    <lineage>
        <taxon>Eukaryota</taxon>
        <taxon>Metazoa</taxon>
        <taxon>Spiralia</taxon>
        <taxon>Lophotrochozoa</taxon>
        <taxon>Mollusca</taxon>
        <taxon>Bivalvia</taxon>
        <taxon>Autobranchia</taxon>
        <taxon>Pteriomorphia</taxon>
        <taxon>Pterioida</taxon>
        <taxon>Pterioidea</taxon>
        <taxon>Pteriidae</taxon>
        <taxon>Pinctada</taxon>
    </lineage>
</organism>
<dbReference type="HAMAP" id="MF_00039">
    <property type="entry name" value="Adenylate_kinase_AK6"/>
    <property type="match status" value="1"/>
</dbReference>
<evidence type="ECO:0000256" key="8">
    <source>
        <dbReference type="ARBA" id="ARBA00022840"/>
    </source>
</evidence>
<comment type="caution">
    <text evidence="11">The sequence shown here is derived from an EMBL/GenBank/DDBJ whole genome shotgun (WGS) entry which is preliminary data.</text>
</comment>
<evidence type="ECO:0000313" key="11">
    <source>
        <dbReference type="EMBL" id="KAK3098534.1"/>
    </source>
</evidence>
<dbReference type="Gene3D" id="3.40.50.300">
    <property type="entry name" value="P-loop containing nucleotide triphosphate hydrolases"/>
    <property type="match status" value="1"/>
</dbReference>
<keyword evidence="12" id="KW-1185">Reference proteome</keyword>
<evidence type="ECO:0000256" key="4">
    <source>
        <dbReference type="ARBA" id="ARBA00022552"/>
    </source>
</evidence>
<feature type="binding site" evidence="10">
    <location>
        <position position="30"/>
    </location>
    <ligand>
        <name>ATP</name>
        <dbReference type="ChEBI" id="CHEBI:30616"/>
    </ligand>
</feature>
<evidence type="ECO:0000313" key="12">
    <source>
        <dbReference type="Proteomes" id="UP001186944"/>
    </source>
</evidence>
<feature type="binding site" evidence="10">
    <location>
        <position position="29"/>
    </location>
    <ligand>
        <name>ATP</name>
        <dbReference type="ChEBI" id="CHEBI:30616"/>
    </ligand>
</feature>
<keyword evidence="5 10" id="KW-0808">Transferase</keyword>
<evidence type="ECO:0000256" key="3">
    <source>
        <dbReference type="ARBA" id="ARBA00022517"/>
    </source>
</evidence>
<evidence type="ECO:0000256" key="2">
    <source>
        <dbReference type="ARBA" id="ARBA00022490"/>
    </source>
</evidence>
<dbReference type="EC" id="2.7.4.3" evidence="10"/>
<dbReference type="GO" id="GO:0005524">
    <property type="term" value="F:ATP binding"/>
    <property type="evidence" value="ECO:0007669"/>
    <property type="project" value="UniProtKB-KW"/>
</dbReference>
<dbReference type="Proteomes" id="UP001186944">
    <property type="component" value="Unassembled WGS sequence"/>
</dbReference>
<dbReference type="SUPFAM" id="SSF52540">
    <property type="entry name" value="P-loop containing nucleoside triphosphate hydrolases"/>
    <property type="match status" value="1"/>
</dbReference>
<evidence type="ECO:0000256" key="10">
    <source>
        <dbReference type="HAMAP-Rule" id="MF_03173"/>
    </source>
</evidence>
<keyword evidence="7 10" id="KW-0418">Kinase</keyword>
<proteinExistence type="inferred from homology"/>
<evidence type="ECO:0000256" key="6">
    <source>
        <dbReference type="ARBA" id="ARBA00022741"/>
    </source>
</evidence>
<comment type="caution">
    <text evidence="10">Lacks conserved residue(s) required for the propagation of feature annotation.</text>
</comment>
<protein>
    <recommendedName>
        <fullName evidence="10">Adenylate kinase isoenzyme 6 homolog</fullName>
        <shortName evidence="10">AK6</shortName>
        <ecNumber evidence="10">2.7.4.3</ecNumber>
    </recommendedName>
    <alternativeName>
        <fullName evidence="10">Dual activity adenylate kinase/ATPase</fullName>
        <shortName evidence="10">AK/ATPase</shortName>
    </alternativeName>
</protein>
<dbReference type="EMBL" id="VSWD01000007">
    <property type="protein sequence ID" value="KAK3098534.1"/>
    <property type="molecule type" value="Genomic_DNA"/>
</dbReference>
<accession>A0AA89BXZ5</accession>
<dbReference type="InterPro" id="IPR027417">
    <property type="entry name" value="P-loop_NTPase"/>
</dbReference>
<comment type="subunit">
    <text evidence="10">Monomer and homodimer. Interacts with small ribosomal subunit protein uS11. Not a structural component of 43S pre-ribosomes, but transiently interacts with them by binding to uS11.</text>
</comment>
<dbReference type="GO" id="GO:0004017">
    <property type="term" value="F:AMP kinase activity"/>
    <property type="evidence" value="ECO:0007669"/>
    <property type="project" value="UniProtKB-UniRule"/>
</dbReference>
<comment type="function">
    <text evidence="10">Broad-specificity nucleoside monophosphate (NMP) kinase that catalyzes the reversible transfer of the terminal phosphate group between nucleoside triphosphates and monophosphates. Has also ATPase activity. Involved in the late cytoplasmic maturation steps of the 40S ribosomal particles, specifically 18S rRNA maturation. While NMP activity is not required for ribosome maturation, ATPase activity is. Associates transiently with small ribosomal subunit protein uS11. ATP hydrolysis breaks the interaction with uS11. May temporarily remove uS11 from the ribosome to enable a conformational change of the ribosomal RNA that is needed for the final maturation step of the small ribosomal subunit. Its NMP activity may have a role in nuclear energy homeostasis.</text>
</comment>
<feature type="region of interest" description="LID" evidence="10">
    <location>
        <begin position="121"/>
        <end position="131"/>
    </location>
</feature>
<feature type="region of interest" description="NMPbind" evidence="10">
    <location>
        <begin position="46"/>
        <end position="69"/>
    </location>
</feature>
<dbReference type="GO" id="GO:0016887">
    <property type="term" value="F:ATP hydrolysis activity"/>
    <property type="evidence" value="ECO:0007669"/>
    <property type="project" value="UniProtKB-UniRule"/>
</dbReference>
<dbReference type="PANTHER" id="PTHR12595:SF0">
    <property type="entry name" value="ADENYLATE KINASE ISOENZYME 6"/>
    <property type="match status" value="1"/>
</dbReference>
<dbReference type="PANTHER" id="PTHR12595">
    <property type="entry name" value="POS9-ACTIVATING FACTOR FAP7-RELATED"/>
    <property type="match status" value="1"/>
</dbReference>
<evidence type="ECO:0000256" key="7">
    <source>
        <dbReference type="ARBA" id="ARBA00022777"/>
    </source>
</evidence>
<gene>
    <name evidence="11" type="ORF">FSP39_020402</name>
</gene>
<reference evidence="11" key="1">
    <citation type="submission" date="2019-08" db="EMBL/GenBank/DDBJ databases">
        <title>The improved chromosome-level genome for the pearl oyster Pinctada fucata martensii using PacBio sequencing and Hi-C.</title>
        <authorList>
            <person name="Zheng Z."/>
        </authorList>
    </citation>
    <scope>NUCLEOTIDE SEQUENCE</scope>
    <source>
        <strain evidence="11">ZZ-2019</strain>
        <tissue evidence="11">Adductor muscle</tissue>
    </source>
</reference>
<dbReference type="FunFam" id="3.40.50.300:FF:000372">
    <property type="entry name" value="Adenylate kinase isoenzyme 6 homolog"/>
    <property type="match status" value="1"/>
</dbReference>
<dbReference type="Pfam" id="PF13238">
    <property type="entry name" value="AAA_18"/>
    <property type="match status" value="1"/>
</dbReference>
<evidence type="ECO:0000256" key="1">
    <source>
        <dbReference type="ARBA" id="ARBA00000582"/>
    </source>
</evidence>
<keyword evidence="2 10" id="KW-0963">Cytoplasm</keyword>
<comment type="subcellular location">
    <subcellularLocation>
        <location evidence="10">Cytoplasm</location>
    </subcellularLocation>
    <subcellularLocation>
        <location evidence="10">Nucleus</location>
    </subcellularLocation>
</comment>
<keyword evidence="6 10" id="KW-0547">Nucleotide-binding</keyword>
<keyword evidence="9 10" id="KW-0539">Nucleus</keyword>
<evidence type="ECO:0000256" key="9">
    <source>
        <dbReference type="ARBA" id="ARBA00023242"/>
    </source>
</evidence>
<feature type="binding site" evidence="10">
    <location>
        <position position="122"/>
    </location>
    <ligand>
        <name>ATP</name>
        <dbReference type="ChEBI" id="CHEBI:30616"/>
    </ligand>
</feature>
<dbReference type="GO" id="GO:0005634">
    <property type="term" value="C:nucleus"/>
    <property type="evidence" value="ECO:0007669"/>
    <property type="project" value="UniProtKB-SubCell"/>
</dbReference>
<evidence type="ECO:0000256" key="5">
    <source>
        <dbReference type="ARBA" id="ARBA00022679"/>
    </source>
</evidence>
<keyword evidence="8 10" id="KW-0067">ATP-binding</keyword>
<comment type="similarity">
    <text evidence="10">Belongs to the adenylate kinase family. AK6 subfamily.</text>
</comment>